<feature type="compositionally biased region" description="Basic and acidic residues" evidence="1">
    <location>
        <begin position="564"/>
        <end position="595"/>
    </location>
</feature>
<feature type="compositionally biased region" description="Pro residues" evidence="1">
    <location>
        <begin position="545"/>
        <end position="560"/>
    </location>
</feature>
<reference evidence="2" key="1">
    <citation type="submission" date="2021-03" db="EMBL/GenBank/DDBJ databases">
        <authorList>
            <person name="Tagirdzhanova G."/>
        </authorList>
    </citation>
    <scope>NUCLEOTIDE SEQUENCE</scope>
</reference>
<feature type="compositionally biased region" description="Polar residues" evidence="1">
    <location>
        <begin position="468"/>
        <end position="484"/>
    </location>
</feature>
<protein>
    <recommendedName>
        <fullName evidence="4">DUF676 domain-containing protein</fullName>
    </recommendedName>
</protein>
<feature type="compositionally biased region" description="Polar residues" evidence="1">
    <location>
        <begin position="52"/>
        <end position="74"/>
    </location>
</feature>
<gene>
    <name evidence="2" type="ORF">HETSPECPRED_008910</name>
</gene>
<feature type="compositionally biased region" description="Low complexity" evidence="1">
    <location>
        <begin position="292"/>
        <end position="302"/>
    </location>
</feature>
<feature type="compositionally biased region" description="Basic and acidic residues" evidence="1">
    <location>
        <begin position="1"/>
        <end position="18"/>
    </location>
</feature>
<feature type="compositionally biased region" description="Low complexity" evidence="1">
    <location>
        <begin position="223"/>
        <end position="233"/>
    </location>
</feature>
<feature type="region of interest" description="Disordered" evidence="1">
    <location>
        <begin position="380"/>
        <end position="413"/>
    </location>
</feature>
<dbReference type="Gene3D" id="3.40.50.1820">
    <property type="entry name" value="alpha/beta hydrolase"/>
    <property type="match status" value="1"/>
</dbReference>
<proteinExistence type="predicted"/>
<feature type="region of interest" description="Disordered" evidence="1">
    <location>
        <begin position="628"/>
        <end position="679"/>
    </location>
</feature>
<organism evidence="2 3">
    <name type="scientific">Heterodermia speciosa</name>
    <dbReference type="NCBI Taxonomy" id="116794"/>
    <lineage>
        <taxon>Eukaryota</taxon>
        <taxon>Fungi</taxon>
        <taxon>Dikarya</taxon>
        <taxon>Ascomycota</taxon>
        <taxon>Pezizomycotina</taxon>
        <taxon>Lecanoromycetes</taxon>
        <taxon>OSLEUM clade</taxon>
        <taxon>Lecanoromycetidae</taxon>
        <taxon>Caliciales</taxon>
        <taxon>Physciaceae</taxon>
        <taxon>Heterodermia</taxon>
    </lineage>
</organism>
<dbReference type="OrthoDB" id="3248508at2759"/>
<dbReference type="EMBL" id="CAJPDS010000007">
    <property type="protein sequence ID" value="CAF9909280.1"/>
    <property type="molecule type" value="Genomic_DNA"/>
</dbReference>
<evidence type="ECO:0000313" key="2">
    <source>
        <dbReference type="EMBL" id="CAF9909280.1"/>
    </source>
</evidence>
<evidence type="ECO:0008006" key="4">
    <source>
        <dbReference type="Google" id="ProtNLM"/>
    </source>
</evidence>
<accession>A0A8H3I6K6</accession>
<evidence type="ECO:0000256" key="1">
    <source>
        <dbReference type="SAM" id="MobiDB-lite"/>
    </source>
</evidence>
<dbReference type="AlphaFoldDB" id="A0A8H3I6K6"/>
<keyword evidence="3" id="KW-1185">Reference proteome</keyword>
<name>A0A8H3I6K6_9LECA</name>
<dbReference type="PANTHER" id="PTHR47842:SF3">
    <property type="entry name" value="DUF676 DOMAIN-CONTAINING PROTEIN"/>
    <property type="match status" value="1"/>
</dbReference>
<comment type="caution">
    <text evidence="2">The sequence shown here is derived from an EMBL/GenBank/DDBJ whole genome shotgun (WGS) entry which is preliminary data.</text>
</comment>
<feature type="region of interest" description="Disordered" evidence="1">
    <location>
        <begin position="217"/>
        <end position="302"/>
    </location>
</feature>
<feature type="compositionally biased region" description="Basic and acidic residues" evidence="1">
    <location>
        <begin position="640"/>
        <end position="675"/>
    </location>
</feature>
<feature type="region of interest" description="Disordered" evidence="1">
    <location>
        <begin position="1"/>
        <end position="80"/>
    </location>
</feature>
<dbReference type="InterPro" id="IPR029058">
    <property type="entry name" value="AB_hydrolase_fold"/>
</dbReference>
<feature type="compositionally biased region" description="Pro residues" evidence="1">
    <location>
        <begin position="22"/>
        <end position="35"/>
    </location>
</feature>
<dbReference type="PANTHER" id="PTHR47842">
    <property type="entry name" value="EXPRESSED PROTEIN"/>
    <property type="match status" value="1"/>
</dbReference>
<feature type="compositionally biased region" description="Low complexity" evidence="1">
    <location>
        <begin position="268"/>
        <end position="283"/>
    </location>
</feature>
<feature type="region of interest" description="Disordered" evidence="1">
    <location>
        <begin position="463"/>
        <end position="595"/>
    </location>
</feature>
<evidence type="ECO:0000313" key="3">
    <source>
        <dbReference type="Proteomes" id="UP000664521"/>
    </source>
</evidence>
<dbReference type="SUPFAM" id="SSF53474">
    <property type="entry name" value="alpha/beta-Hydrolases"/>
    <property type="match status" value="1"/>
</dbReference>
<feature type="compositionally biased region" description="Basic and acidic residues" evidence="1">
    <location>
        <begin position="502"/>
        <end position="521"/>
    </location>
</feature>
<dbReference type="Proteomes" id="UP000664521">
    <property type="component" value="Unassembled WGS sequence"/>
</dbReference>
<sequence>MSQEEDLKLPRDIYRPHSTDGCPPPLPPRNQPPNQSPYVQDTQPYEDPPPSYYSQPLTYSWSAQDPRSSSTQSLVPEEHPQDDKRTLFLVYIHGFMGNETSFQSFPAHIHNLVTVKLADTHHVHTKLYPRYKSRKAIEYARDDFSKWLCPHESSETDVILIGHSMGGILSAEVVLLDSRSGGSMQSDEKTLRHRIVGTINFDTPFLGMHPGIIPSGIGSLFRPAPDTPATDTPGAEVQDPRQVSIPGQDSIEWSNAYHPTPETGYLPNSSSNTLAATNSRTSNVGSPSPVTSPVNDPNFNPPFSNDVRMATRTGWGNALHFINKHSDSLVRATRSYVTSYFEFGGCLADFKGLKDRYFRLRTLEETDSRRRNDQVRVRFTNYYTASTGRPKKPKPPPRVQGSEQTLSDSSDARKEKALVDLGTRISIESNHDDYLPLVDSVCPSGKNDHSDHQTIVEDDGHEPVQFVDSGSSSNQEDASKSNLHMNAVDPTPVSENESLGDTIEKFDKDEAPSQELPREDTNSNTSGGPEPEPSAFTTHSLSTPPSLPPIPAKPQEPAPFDPSKYPEKDARKLAEKEHSRQTKTYERAVKDRDRAIKDRRKLLEKREQASKRALEKQLKLEAKEIAKIKKTEAEASASKKAKDGEAGASDDRRSGSKDMGRESLVDGETKPEKSKRDRKFCMLPPKIDGERDACWVRVYMPGVDEVGAHCGLFFVGEQYEWLVSDVGRRIQEWVEGR</sequence>